<evidence type="ECO:0000313" key="4">
    <source>
        <dbReference type="EMBL" id="VDP24061.1"/>
    </source>
</evidence>
<dbReference type="SUPFAM" id="SSF50630">
    <property type="entry name" value="Acid proteases"/>
    <property type="match status" value="1"/>
</dbReference>
<feature type="region of interest" description="Disordered" evidence="2">
    <location>
        <begin position="311"/>
        <end position="332"/>
    </location>
</feature>
<evidence type="ECO:0000313" key="5">
    <source>
        <dbReference type="Proteomes" id="UP000050761"/>
    </source>
</evidence>
<dbReference type="WBParaSite" id="HPBE_0002125101-mRNA-1">
    <property type="protein sequence ID" value="HPBE_0002125101-mRNA-1"/>
    <property type="gene ID" value="HPBE_0002125101"/>
</dbReference>
<organism evidence="5 6">
    <name type="scientific">Heligmosomoides polygyrus</name>
    <name type="common">Parasitic roundworm</name>
    <dbReference type="NCBI Taxonomy" id="6339"/>
    <lineage>
        <taxon>Eukaryota</taxon>
        <taxon>Metazoa</taxon>
        <taxon>Ecdysozoa</taxon>
        <taxon>Nematoda</taxon>
        <taxon>Chromadorea</taxon>
        <taxon>Rhabditida</taxon>
        <taxon>Rhabditina</taxon>
        <taxon>Rhabditomorpha</taxon>
        <taxon>Strongyloidea</taxon>
        <taxon>Heligmosomidae</taxon>
        <taxon>Heligmosomoides</taxon>
    </lineage>
</organism>
<protein>
    <submittedName>
        <fullName evidence="6">Peptidase A2 domain-containing protein</fullName>
    </submittedName>
</protein>
<dbReference type="OrthoDB" id="3863715at2759"/>
<dbReference type="GO" id="GO:0006508">
    <property type="term" value="P:proteolysis"/>
    <property type="evidence" value="ECO:0007669"/>
    <property type="project" value="InterPro"/>
</dbReference>
<name>A0A183GFQ8_HELPZ</name>
<reference evidence="4 5" key="1">
    <citation type="submission" date="2018-11" db="EMBL/GenBank/DDBJ databases">
        <authorList>
            <consortium name="Pathogen Informatics"/>
        </authorList>
    </citation>
    <scope>NUCLEOTIDE SEQUENCE [LARGE SCALE GENOMIC DNA]</scope>
</reference>
<dbReference type="InterPro" id="IPR001969">
    <property type="entry name" value="Aspartic_peptidase_AS"/>
</dbReference>
<dbReference type="GO" id="GO:0004190">
    <property type="term" value="F:aspartic-type endopeptidase activity"/>
    <property type="evidence" value="ECO:0007669"/>
    <property type="project" value="InterPro"/>
</dbReference>
<evidence type="ECO:0000259" key="3">
    <source>
        <dbReference type="PROSITE" id="PS50175"/>
    </source>
</evidence>
<evidence type="ECO:0000256" key="2">
    <source>
        <dbReference type="SAM" id="MobiDB-lite"/>
    </source>
</evidence>
<dbReference type="AlphaFoldDB" id="A0A183GFQ8"/>
<reference evidence="6" key="2">
    <citation type="submission" date="2019-09" db="UniProtKB">
        <authorList>
            <consortium name="WormBaseParasite"/>
        </authorList>
    </citation>
    <scope>IDENTIFICATION</scope>
</reference>
<dbReference type="Proteomes" id="UP000050761">
    <property type="component" value="Unassembled WGS sequence"/>
</dbReference>
<feature type="domain" description="Peptidase A2" evidence="3">
    <location>
        <begin position="350"/>
        <end position="365"/>
    </location>
</feature>
<dbReference type="InterPro" id="IPR001995">
    <property type="entry name" value="Peptidase_A2_cat"/>
</dbReference>
<dbReference type="PROSITE" id="PS50175">
    <property type="entry name" value="ASP_PROT_RETROV"/>
    <property type="match status" value="1"/>
</dbReference>
<gene>
    <name evidence="4" type="ORF">HPBE_LOCUS21250</name>
</gene>
<proteinExistence type="predicted"/>
<keyword evidence="5" id="KW-1185">Reference proteome</keyword>
<evidence type="ECO:0000313" key="6">
    <source>
        <dbReference type="WBParaSite" id="HPBE_0002125101-mRNA-1"/>
    </source>
</evidence>
<dbReference type="EMBL" id="UZAH01032827">
    <property type="protein sequence ID" value="VDP24061.1"/>
    <property type="molecule type" value="Genomic_DNA"/>
</dbReference>
<accession>A0A183GFQ8</accession>
<dbReference type="Gene3D" id="2.40.70.10">
    <property type="entry name" value="Acid Proteases"/>
    <property type="match status" value="1"/>
</dbReference>
<accession>A0A3P8BS01</accession>
<dbReference type="PROSITE" id="PS00141">
    <property type="entry name" value="ASP_PROTEASE"/>
    <property type="match status" value="1"/>
</dbReference>
<keyword evidence="1" id="KW-0378">Hydrolase</keyword>
<dbReference type="InterPro" id="IPR021109">
    <property type="entry name" value="Peptidase_aspartic_dom_sf"/>
</dbReference>
<evidence type="ECO:0000256" key="1">
    <source>
        <dbReference type="ARBA" id="ARBA00022801"/>
    </source>
</evidence>
<sequence length="414" mass="47096">MLQVVCHHRQQWNLLPEDQMPTEEKTRFEEFDELKTGRERWHREGLNVSQLRTIFDQDTAEQRFIALPEVRCYLRYDAIQEVIEIIPGKILSKLSGMAKAQYEALPRDIRRGLFEGIVEALGDVNRVDSQTGKVMALGKLRRLRKTEAQSIAEYCVELERITAKAYPELDERALDTTKAQQLYEQVVHWPVSYYFLEAMEEGGNNAYAKLKEVAMRVERRRLTMDNFRKQRQRNAEPRLGEVREAMTHKQKPHLLQGIKDGAAVSKESAPHSPAKKETNVPLTKTVRGCCRCQGTTHLAKNCPQRRAFGSKAAEVEARNESGGGRRPNGEAPLSYGQTFITKVKILGREFSALLDTGSEISILPEAILRQLRKEGCRITEIAVDSARKIRDASGDHMKFMWFPEASLISGVSDG</sequence>